<organism evidence="2 3">
    <name type="scientific">Blastochloris viridis</name>
    <name type="common">Rhodopseudomonas viridis</name>
    <dbReference type="NCBI Taxonomy" id="1079"/>
    <lineage>
        <taxon>Bacteria</taxon>
        <taxon>Pseudomonadati</taxon>
        <taxon>Pseudomonadota</taxon>
        <taxon>Alphaproteobacteria</taxon>
        <taxon>Hyphomicrobiales</taxon>
        <taxon>Blastochloridaceae</taxon>
        <taxon>Blastochloris</taxon>
    </lineage>
</organism>
<dbReference type="STRING" id="1079.BVIR_37"/>
<evidence type="ECO:0000256" key="1">
    <source>
        <dbReference type="SAM" id="SignalP"/>
    </source>
</evidence>
<dbReference type="AlphaFoldDB" id="A0A0P0J2R7"/>
<protein>
    <recommendedName>
        <fullName evidence="4">DUF3108 domain-containing protein</fullName>
    </recommendedName>
</protein>
<dbReference type="RefSeq" id="WP_058124851.1">
    <property type="nucleotide sequence ID" value="NZ_AP014854.2"/>
</dbReference>
<dbReference type="KEGG" id="bvr:BVIR_37"/>
<keyword evidence="3" id="KW-1185">Reference proteome</keyword>
<proteinExistence type="predicted"/>
<evidence type="ECO:0000313" key="2">
    <source>
        <dbReference type="EMBL" id="CUU43777.1"/>
    </source>
</evidence>
<reference evidence="3" key="1">
    <citation type="journal article" date="2016" name="Genome Announc.">
        <title>Revised genome sequence of the purple photosynthetic bacterium Blastochloris viridis.</title>
        <authorList>
            <person name="Liu L.N."/>
            <person name="Faulkner M."/>
            <person name="Liu X."/>
            <person name="Huang F."/>
            <person name="Darby A.C."/>
            <person name="Hall N."/>
        </authorList>
    </citation>
    <scope>NUCLEOTIDE SEQUENCE [LARGE SCALE GENOMIC DNA]</scope>
    <source>
        <strain evidence="3">ATCC 19567 / DSM 133 / F</strain>
    </source>
</reference>
<dbReference type="Pfam" id="PF11306">
    <property type="entry name" value="DUF3108"/>
    <property type="match status" value="1"/>
</dbReference>
<evidence type="ECO:0000313" key="3">
    <source>
        <dbReference type="Proteomes" id="UP000065734"/>
    </source>
</evidence>
<dbReference type="EMBL" id="LN907867">
    <property type="protein sequence ID" value="CUU43777.1"/>
    <property type="molecule type" value="Genomic_DNA"/>
</dbReference>
<dbReference type="InterPro" id="IPR021457">
    <property type="entry name" value="DUF3108"/>
</dbReference>
<gene>
    <name evidence="2" type="ORF">BVIRIDIS_28030</name>
</gene>
<feature type="signal peptide" evidence="1">
    <location>
        <begin position="1"/>
        <end position="37"/>
    </location>
</feature>
<sequence>MLSFVLPGIRPARQPGARLAAIAAMIAVLPAAGSAAAGDSKVIAQYEVTLAGIEIGKAAFVVDINANTFTTVSNAKVTGVAQIVAEGKGRAGARGTLVKDKLQPGSFALTADSDSRHLEIQFGFDKAGAVKNLQVTPTPQPRPDRLEVTDAHRRNVLDPMSATLFAVPGTGDVIGPEACNRVLPIFDGVARYDLTLSYARQDTVAAKGFSGTAVVCQVAFKAVAGHRLGRKDIEYMEANNDISVWLVPVAGSRVLVPFRISVATKVGTCVIEAKSFSTQHTEARAAVPAEGGTAR</sequence>
<keyword evidence="1" id="KW-0732">Signal</keyword>
<dbReference type="Proteomes" id="UP000065734">
    <property type="component" value="Chromosome I"/>
</dbReference>
<name>A0A0P0J2R7_BLAVI</name>
<feature type="chain" id="PRO_5009792011" description="DUF3108 domain-containing protein" evidence="1">
    <location>
        <begin position="38"/>
        <end position="295"/>
    </location>
</feature>
<accession>A0A0P0J2R7</accession>
<evidence type="ECO:0008006" key="4">
    <source>
        <dbReference type="Google" id="ProtNLM"/>
    </source>
</evidence>